<dbReference type="Proteomes" id="UP000197153">
    <property type="component" value="Chromosome 2"/>
</dbReference>
<dbReference type="AlphaFoldDB" id="A0A248JYJ8"/>
<accession>A0A248JYJ8</accession>
<sequence>MILKIAVAAVVATGMLLGAVGAKAAEELTGELAALYYHKKSGDPLDVAGAAAGAKPVTTASHFDRPEAQKAEEARLRAAQAKVDDSTPLVVLTNVTLGEYDRSAGQYTINDLLPGHYLSQIVFGRTYKIGFSNGAPVPLPLPMEEARKVDRQRVIAQVEGHFVGVGDPNGKLDSRYTVLVAISKVTLKLADNGKVLAEFTPSAAAPVPSAKAAADFDVSGLKVGMTEGQLTAAAKASFTDKNLVMGSDQACGGGSTMTVLTKPAVGTVCVTFKVANGKATSITVRQVLTYTKTVVDDVRKGLIAKYGPPGAAASQRFFGWGQSVGKRPQDFQLYAALDAVQTSMEYDAGESGTPVLSVTLTDAATLQAKAAPTQPQNGAPHL</sequence>
<dbReference type="KEGG" id="nao:Y958_20575"/>
<protein>
    <submittedName>
        <fullName evidence="2">Uncharacterized protein</fullName>
    </submittedName>
</protein>
<dbReference type="RefSeq" id="WP_088873738.1">
    <property type="nucleotide sequence ID" value="NZ_CP022111.1"/>
</dbReference>
<evidence type="ECO:0000313" key="3">
    <source>
        <dbReference type="Proteomes" id="UP000197153"/>
    </source>
</evidence>
<organism evidence="2 3">
    <name type="scientific">Nitrospirillum viridazoti CBAmc</name>
    <dbReference type="NCBI Taxonomy" id="1441467"/>
    <lineage>
        <taxon>Bacteria</taxon>
        <taxon>Pseudomonadati</taxon>
        <taxon>Pseudomonadota</taxon>
        <taxon>Alphaproteobacteria</taxon>
        <taxon>Rhodospirillales</taxon>
        <taxon>Azospirillaceae</taxon>
        <taxon>Nitrospirillum</taxon>
        <taxon>Nitrospirillum viridazoti</taxon>
    </lineage>
</organism>
<feature type="signal peptide" evidence="1">
    <location>
        <begin position="1"/>
        <end position="24"/>
    </location>
</feature>
<gene>
    <name evidence="2" type="ORF">Y958_20575</name>
</gene>
<feature type="chain" id="PRO_5013372326" evidence="1">
    <location>
        <begin position="25"/>
        <end position="382"/>
    </location>
</feature>
<proteinExistence type="predicted"/>
<evidence type="ECO:0000313" key="2">
    <source>
        <dbReference type="EMBL" id="ASG23228.1"/>
    </source>
</evidence>
<name>A0A248JYJ8_9PROT</name>
<evidence type="ECO:0000256" key="1">
    <source>
        <dbReference type="SAM" id="SignalP"/>
    </source>
</evidence>
<keyword evidence="3" id="KW-1185">Reference proteome</keyword>
<reference evidence="2 3" key="1">
    <citation type="submission" date="2017-06" db="EMBL/GenBank/DDBJ databases">
        <title>Complete genome sequence of Nitrospirillum amazonense strain CBAmC, an endophytic nitrogen-fixing and plant growth-promoting bacterium, isolated from sugarcane.</title>
        <authorList>
            <person name="Schwab S."/>
            <person name="dos Santos Teixeira K.R."/>
            <person name="Simoes Araujo J.L."/>
            <person name="Soares Vidal M."/>
            <person name="Borges de Freitas H.R."/>
            <person name="Rivello Crivelaro A.L."/>
            <person name="Bueno de Camargo Nunes A."/>
            <person name="dos Santos C.M."/>
            <person name="Palmeira da Silva Rosa D."/>
            <person name="da Silva Padilha D."/>
            <person name="da Silva E."/>
            <person name="Araujo Terra L."/>
            <person name="Soares Mendes V."/>
            <person name="Farinelli L."/>
            <person name="Magalhaes Cruz L."/>
            <person name="Baldani J.I."/>
        </authorList>
    </citation>
    <scope>NUCLEOTIDE SEQUENCE [LARGE SCALE GENOMIC DNA]</scope>
    <source>
        <strain evidence="2 3">CBAmC</strain>
    </source>
</reference>
<dbReference type="EMBL" id="CP022111">
    <property type="protein sequence ID" value="ASG23228.1"/>
    <property type="molecule type" value="Genomic_DNA"/>
</dbReference>
<keyword evidence="1" id="KW-0732">Signal</keyword>